<dbReference type="Proteomes" id="UP000176336">
    <property type="component" value="Unassembled WGS sequence"/>
</dbReference>
<dbReference type="Pfam" id="PF13473">
    <property type="entry name" value="Cupredoxin_1"/>
    <property type="match status" value="1"/>
</dbReference>
<dbReference type="SUPFAM" id="SSF49503">
    <property type="entry name" value="Cupredoxins"/>
    <property type="match status" value="1"/>
</dbReference>
<feature type="region of interest" description="Disordered" evidence="1">
    <location>
        <begin position="43"/>
        <end position="67"/>
    </location>
</feature>
<dbReference type="InterPro" id="IPR052721">
    <property type="entry name" value="ET_Amicyanin"/>
</dbReference>
<dbReference type="AlphaFoldDB" id="A0A1F5ISG3"/>
<dbReference type="PANTHER" id="PTHR36507:SF1">
    <property type="entry name" value="BLL1555 PROTEIN"/>
    <property type="match status" value="1"/>
</dbReference>
<reference evidence="4 5" key="1">
    <citation type="journal article" date="2016" name="Nat. Commun.">
        <title>Thousands of microbial genomes shed light on interconnected biogeochemical processes in an aquifer system.</title>
        <authorList>
            <person name="Anantharaman K."/>
            <person name="Brown C.T."/>
            <person name="Hug L.A."/>
            <person name="Sharon I."/>
            <person name="Castelle C.J."/>
            <person name="Probst A.J."/>
            <person name="Thomas B.C."/>
            <person name="Singh A."/>
            <person name="Wilkins M.J."/>
            <person name="Karaoz U."/>
            <person name="Brodie E.L."/>
            <person name="Williams K.H."/>
            <person name="Hubbard S.S."/>
            <person name="Banfield J.F."/>
        </authorList>
    </citation>
    <scope>NUCLEOTIDE SEQUENCE [LARGE SCALE GENOMIC DNA]</scope>
</reference>
<evidence type="ECO:0000313" key="5">
    <source>
        <dbReference type="Proteomes" id="UP000176336"/>
    </source>
</evidence>
<accession>A0A1F5ISG3</accession>
<keyword evidence="2" id="KW-1133">Transmembrane helix</keyword>
<dbReference type="Gene3D" id="2.60.40.420">
    <property type="entry name" value="Cupredoxins - blue copper proteins"/>
    <property type="match status" value="1"/>
</dbReference>
<dbReference type="InterPro" id="IPR008972">
    <property type="entry name" value="Cupredoxin"/>
</dbReference>
<evidence type="ECO:0000313" key="4">
    <source>
        <dbReference type="EMBL" id="OGE19292.1"/>
    </source>
</evidence>
<protein>
    <recommendedName>
        <fullName evidence="3">EfeO-type cupredoxin-like domain-containing protein</fullName>
    </recommendedName>
</protein>
<gene>
    <name evidence="4" type="ORF">A2871_00360</name>
</gene>
<feature type="transmembrane region" description="Helical" evidence="2">
    <location>
        <begin position="14"/>
        <end position="36"/>
    </location>
</feature>
<evidence type="ECO:0000256" key="1">
    <source>
        <dbReference type="SAM" id="MobiDB-lite"/>
    </source>
</evidence>
<feature type="compositionally biased region" description="Low complexity" evidence="1">
    <location>
        <begin position="52"/>
        <end position="67"/>
    </location>
</feature>
<name>A0A1F5ISG3_9BACT</name>
<dbReference type="EMBL" id="MFCR01000003">
    <property type="protein sequence ID" value="OGE19292.1"/>
    <property type="molecule type" value="Genomic_DNA"/>
</dbReference>
<evidence type="ECO:0000256" key="2">
    <source>
        <dbReference type="SAM" id="Phobius"/>
    </source>
</evidence>
<feature type="domain" description="EfeO-type cupredoxin-like" evidence="3">
    <location>
        <begin position="61"/>
        <end position="156"/>
    </location>
</feature>
<proteinExistence type="predicted"/>
<sequence length="157" mass="17199">MAEENVSYSAKRPLWQWVLVYVVIGLVVYGMVYYFVLAKKEGKNPNSPAQSTPPATTEESSSSAEAATPQEVILLTARGFSPASLTIKAGTKVIWVNQAGALATVDSNPHPAHTDYQPLNLGNFKDKERLFLTFDKPGTYKYHNHLNSGQTGTIIVQ</sequence>
<dbReference type="InterPro" id="IPR028096">
    <property type="entry name" value="EfeO_Cupredoxin"/>
</dbReference>
<keyword evidence="2" id="KW-0812">Transmembrane</keyword>
<comment type="caution">
    <text evidence="4">The sequence shown here is derived from an EMBL/GenBank/DDBJ whole genome shotgun (WGS) entry which is preliminary data.</text>
</comment>
<evidence type="ECO:0000259" key="3">
    <source>
        <dbReference type="Pfam" id="PF13473"/>
    </source>
</evidence>
<dbReference type="PANTHER" id="PTHR36507">
    <property type="entry name" value="BLL1555 PROTEIN"/>
    <property type="match status" value="1"/>
</dbReference>
<organism evidence="4 5">
    <name type="scientific">Candidatus Daviesbacteria bacterium RIFCSPHIGHO2_01_FULL_41_23</name>
    <dbReference type="NCBI Taxonomy" id="1797764"/>
    <lineage>
        <taxon>Bacteria</taxon>
        <taxon>Candidatus Daviesiibacteriota</taxon>
    </lineage>
</organism>
<keyword evidence="2" id="KW-0472">Membrane</keyword>